<dbReference type="OrthoDB" id="1722345at2759"/>
<keyword evidence="1" id="KW-0677">Repeat</keyword>
<dbReference type="PANTHER" id="PTHR24198">
    <property type="entry name" value="ANKYRIN REPEAT AND PROTEIN KINASE DOMAIN-CONTAINING PROTEIN"/>
    <property type="match status" value="1"/>
</dbReference>
<dbReference type="SUPFAM" id="SSF48403">
    <property type="entry name" value="Ankyrin repeat"/>
    <property type="match status" value="1"/>
</dbReference>
<evidence type="ECO:0000256" key="3">
    <source>
        <dbReference type="PROSITE-ProRule" id="PRU00023"/>
    </source>
</evidence>
<dbReference type="PROSITE" id="PS50088">
    <property type="entry name" value="ANK_REPEAT"/>
    <property type="match status" value="1"/>
</dbReference>
<accession>A0A9W7W557</accession>
<reference evidence="4 5" key="1">
    <citation type="journal article" date="2018" name="IMA Fungus">
        <title>IMA Genome-F 10: Nine draft genome sequences of Claviceps purpurea s.lat., including C. arundinis, C. humidiphila, and C. cf. spartinae, pseudomolecules for the pitch canker pathogen Fusarium circinatum, draft genome of Davidsoniella eucalypti, Grosmannia galeiformis, Quambalaria eucalypti, and Teratosphaeria destructans.</title>
        <authorList>
            <person name="Wingfield B.D."/>
            <person name="Liu M."/>
            <person name="Nguyen H.D."/>
            <person name="Lane F.A."/>
            <person name="Morgan S.W."/>
            <person name="De Vos L."/>
            <person name="Wilken P.M."/>
            <person name="Duong T.A."/>
            <person name="Aylward J."/>
            <person name="Coetzee M.P."/>
            <person name="Dadej K."/>
            <person name="De Beer Z.W."/>
            <person name="Findlay W."/>
            <person name="Havenga M."/>
            <person name="Kolarik M."/>
            <person name="Menzies J.G."/>
            <person name="Naidoo K."/>
            <person name="Pochopski O."/>
            <person name="Shoukouhi P."/>
            <person name="Santana Q.C."/>
            <person name="Seifert K.A."/>
            <person name="Soal N."/>
            <person name="Steenkamp E.T."/>
            <person name="Tatham C.T."/>
            <person name="van der Nest M.A."/>
            <person name="Wingfield M.J."/>
        </authorList>
    </citation>
    <scope>NUCLEOTIDE SEQUENCE [LARGE SCALE GENOMIC DNA]</scope>
    <source>
        <strain evidence="4">CMW44962</strain>
    </source>
</reference>
<dbReference type="SMART" id="SM00248">
    <property type="entry name" value="ANK"/>
    <property type="match status" value="3"/>
</dbReference>
<evidence type="ECO:0000313" key="5">
    <source>
        <dbReference type="Proteomes" id="UP001138500"/>
    </source>
</evidence>
<keyword evidence="5" id="KW-1185">Reference proteome</keyword>
<gene>
    <name evidence="4" type="ORF">Tdes44962_MAKER01654</name>
</gene>
<dbReference type="PROSITE" id="PS50297">
    <property type="entry name" value="ANK_REP_REGION"/>
    <property type="match status" value="1"/>
</dbReference>
<protein>
    <submittedName>
        <fullName evidence="4">Ankyrin repeat-containing domain</fullName>
    </submittedName>
</protein>
<name>A0A9W7W557_9PEZI</name>
<evidence type="ECO:0000313" key="4">
    <source>
        <dbReference type="EMBL" id="KAH9840454.1"/>
    </source>
</evidence>
<evidence type="ECO:0000256" key="1">
    <source>
        <dbReference type="ARBA" id="ARBA00022737"/>
    </source>
</evidence>
<proteinExistence type="predicted"/>
<feature type="repeat" description="ANK" evidence="3">
    <location>
        <begin position="159"/>
        <end position="191"/>
    </location>
</feature>
<dbReference type="AlphaFoldDB" id="A0A9W7W557"/>
<dbReference type="Proteomes" id="UP001138500">
    <property type="component" value="Unassembled WGS sequence"/>
</dbReference>
<sequence length="226" mass="25437">AIQYERNHILDFLLTEVPVQGLAIAAAVDKGDRELLLKLFRHGWSINTPLDRFEPLVLSRIRNDAALAEWLVNLGADPSAGCEINETPLSCAVTYADLSVVFLLLETDPDLKKGYVMHSAVHRQPSSLELIWRLAKKGAPYDNTLWEDPRSFRFRGHLKRGTPLHDACRDRNVEVARVLLDMGAKADRPHRIGTTNVPPTPREIAARGGCRDLELLFEGRSNDWLE</sequence>
<reference evidence="4 5" key="2">
    <citation type="journal article" date="2021" name="Curr. Genet.">
        <title>Genetic response to nitrogen starvation in the aggressive Eucalyptus foliar pathogen Teratosphaeria destructans.</title>
        <authorList>
            <person name="Havenga M."/>
            <person name="Wingfield B.D."/>
            <person name="Wingfield M.J."/>
            <person name="Dreyer L.L."/>
            <person name="Roets F."/>
            <person name="Aylward J."/>
        </authorList>
    </citation>
    <scope>NUCLEOTIDE SEQUENCE [LARGE SCALE GENOMIC DNA]</scope>
    <source>
        <strain evidence="4">CMW44962</strain>
    </source>
</reference>
<keyword evidence="2 3" id="KW-0040">ANK repeat</keyword>
<feature type="non-terminal residue" evidence="4">
    <location>
        <position position="1"/>
    </location>
</feature>
<organism evidence="4 5">
    <name type="scientific">Teratosphaeria destructans</name>
    <dbReference type="NCBI Taxonomy" id="418781"/>
    <lineage>
        <taxon>Eukaryota</taxon>
        <taxon>Fungi</taxon>
        <taxon>Dikarya</taxon>
        <taxon>Ascomycota</taxon>
        <taxon>Pezizomycotina</taxon>
        <taxon>Dothideomycetes</taxon>
        <taxon>Dothideomycetidae</taxon>
        <taxon>Mycosphaerellales</taxon>
        <taxon>Teratosphaeriaceae</taxon>
        <taxon>Teratosphaeria</taxon>
    </lineage>
</organism>
<dbReference type="InterPro" id="IPR036770">
    <property type="entry name" value="Ankyrin_rpt-contain_sf"/>
</dbReference>
<dbReference type="EMBL" id="RIBY02000557">
    <property type="protein sequence ID" value="KAH9840454.1"/>
    <property type="molecule type" value="Genomic_DNA"/>
</dbReference>
<evidence type="ECO:0000256" key="2">
    <source>
        <dbReference type="ARBA" id="ARBA00023043"/>
    </source>
</evidence>
<comment type="caution">
    <text evidence="4">The sequence shown here is derived from an EMBL/GenBank/DDBJ whole genome shotgun (WGS) entry which is preliminary data.</text>
</comment>
<dbReference type="Gene3D" id="1.25.40.20">
    <property type="entry name" value="Ankyrin repeat-containing domain"/>
    <property type="match status" value="1"/>
</dbReference>
<dbReference type="Pfam" id="PF00023">
    <property type="entry name" value="Ank"/>
    <property type="match status" value="1"/>
</dbReference>
<dbReference type="InterPro" id="IPR002110">
    <property type="entry name" value="Ankyrin_rpt"/>
</dbReference>
<dbReference type="PANTHER" id="PTHR24198:SF194">
    <property type="entry name" value="INVERSIN-A"/>
    <property type="match status" value="1"/>
</dbReference>